<feature type="region of interest" description="Disordered" evidence="1">
    <location>
        <begin position="157"/>
        <end position="220"/>
    </location>
</feature>
<comment type="caution">
    <text evidence="2">The sequence shown here is derived from an EMBL/GenBank/DDBJ whole genome shotgun (WGS) entry which is preliminary data.</text>
</comment>
<dbReference type="EMBL" id="JAACLJ010000001">
    <property type="protein sequence ID" value="KAF4594833.1"/>
    <property type="molecule type" value="Genomic_DNA"/>
</dbReference>
<feature type="compositionally biased region" description="Basic and acidic residues" evidence="1">
    <location>
        <begin position="172"/>
        <end position="182"/>
    </location>
</feature>
<accession>A0A8H4QCF8</accession>
<dbReference type="OrthoDB" id="4927870at2759"/>
<feature type="compositionally biased region" description="Polar residues" evidence="1">
    <location>
        <begin position="193"/>
        <end position="203"/>
    </location>
</feature>
<name>A0A8H4QCF8_9HYPO</name>
<proteinExistence type="predicted"/>
<evidence type="ECO:0000313" key="2">
    <source>
        <dbReference type="EMBL" id="KAF4594833.1"/>
    </source>
</evidence>
<gene>
    <name evidence="2" type="ORF">GQ602_000446</name>
</gene>
<reference evidence="2 3" key="1">
    <citation type="journal article" date="2020" name="G3 (Bethesda)">
        <title>Genetic Underpinnings of Host Manipulation by Ophiocordyceps as Revealed by Comparative Transcriptomics.</title>
        <authorList>
            <person name="Will I."/>
            <person name="Das B."/>
            <person name="Trinh T."/>
            <person name="Brachmann A."/>
            <person name="Ohm R.A."/>
            <person name="de Bekker C."/>
        </authorList>
    </citation>
    <scope>NUCLEOTIDE SEQUENCE [LARGE SCALE GENOMIC DNA]</scope>
    <source>
        <strain evidence="2 3">EC05</strain>
    </source>
</reference>
<dbReference type="AlphaFoldDB" id="A0A8H4QCF8"/>
<organism evidence="2 3">
    <name type="scientific">Ophiocordyceps camponoti-floridani</name>
    <dbReference type="NCBI Taxonomy" id="2030778"/>
    <lineage>
        <taxon>Eukaryota</taxon>
        <taxon>Fungi</taxon>
        <taxon>Dikarya</taxon>
        <taxon>Ascomycota</taxon>
        <taxon>Pezizomycotina</taxon>
        <taxon>Sordariomycetes</taxon>
        <taxon>Hypocreomycetidae</taxon>
        <taxon>Hypocreales</taxon>
        <taxon>Ophiocordycipitaceae</taxon>
        <taxon>Ophiocordyceps</taxon>
    </lineage>
</organism>
<evidence type="ECO:0000256" key="1">
    <source>
        <dbReference type="SAM" id="MobiDB-lite"/>
    </source>
</evidence>
<evidence type="ECO:0000313" key="3">
    <source>
        <dbReference type="Proteomes" id="UP000562929"/>
    </source>
</evidence>
<dbReference type="Proteomes" id="UP000562929">
    <property type="component" value="Unassembled WGS sequence"/>
</dbReference>
<sequence length="289" mass="32190">MLTPSQTPLRRPEEEEDDKGADRRCSYKSFASRSSIASQPSWRLSRSSLCSDGSRCFLPEESSGLASDRDWRCLLARTRMAYLAGEYESCYTRCLDSLQEARNEQHTGLPPAYLLYLSFYAASSLDALANLKQATHSGLLLIRARYLLALQNANLASDHDSSSKSKAKKRVSFSDDVGHARPDSPTLGVGAESDTSTPRSASPASILKQRPGSPSVEPSSSLDRYRSLLLDIRHQILHRIAAIDVQLADVDVHPAVRVASLRARSWQRPRFDPRRYRALRERALAELAE</sequence>
<protein>
    <submittedName>
        <fullName evidence="2">Uncharacterized protein</fullName>
    </submittedName>
</protein>
<keyword evidence="3" id="KW-1185">Reference proteome</keyword>
<feature type="region of interest" description="Disordered" evidence="1">
    <location>
        <begin position="1"/>
        <end position="24"/>
    </location>
</feature>